<dbReference type="PROSITE" id="PS00584">
    <property type="entry name" value="PFKB_KINASES_2"/>
    <property type="match status" value="1"/>
</dbReference>
<dbReference type="PRINTS" id="PR00990">
    <property type="entry name" value="RIBOKINASE"/>
</dbReference>
<feature type="binding site" evidence="13">
    <location>
        <position position="256"/>
    </location>
    <ligand>
        <name>K(+)</name>
        <dbReference type="ChEBI" id="CHEBI:29103"/>
    </ligand>
</feature>
<dbReference type="UniPathway" id="UPA00916">
    <property type="reaction ID" value="UER00889"/>
</dbReference>
<dbReference type="CDD" id="cd01174">
    <property type="entry name" value="ribokinase"/>
    <property type="match status" value="1"/>
</dbReference>
<evidence type="ECO:0000259" key="14">
    <source>
        <dbReference type="Pfam" id="PF00294"/>
    </source>
</evidence>
<feature type="binding site" evidence="13">
    <location>
        <begin position="261"/>
        <end position="262"/>
    </location>
    <ligand>
        <name>ATP</name>
        <dbReference type="ChEBI" id="CHEBI:30616"/>
    </ligand>
</feature>
<dbReference type="InterPro" id="IPR011611">
    <property type="entry name" value="PfkB_dom"/>
</dbReference>
<comment type="caution">
    <text evidence="15">The sequence shown here is derived from an EMBL/GenBank/DDBJ whole genome shotgun (WGS) entry which is preliminary data.</text>
</comment>
<dbReference type="AlphaFoldDB" id="A0A845GPP0"/>
<dbReference type="RefSeq" id="WP_161084497.1">
    <property type="nucleotide sequence ID" value="NZ_WWCX01000025.1"/>
</dbReference>
<feature type="active site" description="Proton acceptor" evidence="13">
    <location>
        <position position="262"/>
    </location>
</feature>
<comment type="caution">
    <text evidence="13">Lacks conserved residue(s) required for the propagation of feature annotation.</text>
</comment>
<comment type="catalytic activity">
    <reaction evidence="13">
        <text>D-ribose + ATP = D-ribose 5-phosphate + ADP + H(+)</text>
        <dbReference type="Rhea" id="RHEA:13697"/>
        <dbReference type="ChEBI" id="CHEBI:15378"/>
        <dbReference type="ChEBI" id="CHEBI:30616"/>
        <dbReference type="ChEBI" id="CHEBI:47013"/>
        <dbReference type="ChEBI" id="CHEBI:78346"/>
        <dbReference type="ChEBI" id="CHEBI:456216"/>
        <dbReference type="EC" id="2.7.1.15"/>
    </reaction>
</comment>
<comment type="similarity">
    <text evidence="1">Belongs to the carbohydrate kinase pfkB family.</text>
</comment>
<dbReference type="InterPro" id="IPR029056">
    <property type="entry name" value="Ribokinase-like"/>
</dbReference>
<evidence type="ECO:0000256" key="3">
    <source>
        <dbReference type="ARBA" id="ARBA00016943"/>
    </source>
</evidence>
<dbReference type="Pfam" id="PF00294">
    <property type="entry name" value="PfkB"/>
    <property type="match status" value="1"/>
</dbReference>
<dbReference type="GO" id="GO:0005829">
    <property type="term" value="C:cytosol"/>
    <property type="evidence" value="ECO:0007669"/>
    <property type="project" value="TreeGrafter"/>
</dbReference>
<protein>
    <recommendedName>
        <fullName evidence="3 13">Ribokinase</fullName>
        <shortName evidence="13">RK</shortName>
        <ecNumber evidence="2 13">2.7.1.15</ecNumber>
    </recommendedName>
</protein>
<evidence type="ECO:0000256" key="9">
    <source>
        <dbReference type="ARBA" id="ARBA00022840"/>
    </source>
</evidence>
<evidence type="ECO:0000256" key="4">
    <source>
        <dbReference type="ARBA" id="ARBA00022490"/>
    </source>
</evidence>
<dbReference type="GO" id="GO:0019303">
    <property type="term" value="P:D-ribose catabolic process"/>
    <property type="evidence" value="ECO:0007669"/>
    <property type="project" value="UniProtKB-UniRule"/>
</dbReference>
<dbReference type="GO" id="GO:0004747">
    <property type="term" value="F:ribokinase activity"/>
    <property type="evidence" value="ECO:0007669"/>
    <property type="project" value="UniProtKB-UniRule"/>
</dbReference>
<dbReference type="InterPro" id="IPR002139">
    <property type="entry name" value="Ribo/fructo_kinase"/>
</dbReference>
<evidence type="ECO:0000256" key="11">
    <source>
        <dbReference type="ARBA" id="ARBA00022958"/>
    </source>
</evidence>
<dbReference type="InterPro" id="IPR011877">
    <property type="entry name" value="Ribokinase"/>
</dbReference>
<dbReference type="Proteomes" id="UP000447355">
    <property type="component" value="Unassembled WGS sequence"/>
</dbReference>
<keyword evidence="9 13" id="KW-0067">ATP-binding</keyword>
<evidence type="ECO:0000256" key="7">
    <source>
        <dbReference type="ARBA" id="ARBA00022741"/>
    </source>
</evidence>
<evidence type="ECO:0000256" key="6">
    <source>
        <dbReference type="ARBA" id="ARBA00022723"/>
    </source>
</evidence>
<keyword evidence="10 13" id="KW-0460">Magnesium</keyword>
<feature type="binding site" evidence="13">
    <location>
        <position position="194"/>
    </location>
    <ligand>
        <name>ATP</name>
        <dbReference type="ChEBI" id="CHEBI:30616"/>
    </ligand>
</feature>
<dbReference type="NCBIfam" id="TIGR02152">
    <property type="entry name" value="D_ribokin_bact"/>
    <property type="match status" value="1"/>
</dbReference>
<feature type="domain" description="Carbohydrate kinase PfkB" evidence="14">
    <location>
        <begin position="14"/>
        <end position="303"/>
    </location>
</feature>
<evidence type="ECO:0000313" key="16">
    <source>
        <dbReference type="Proteomes" id="UP000447355"/>
    </source>
</evidence>
<dbReference type="EC" id="2.7.1.15" evidence="2 13"/>
<feature type="binding site" evidence="13">
    <location>
        <position position="262"/>
    </location>
    <ligand>
        <name>substrate</name>
    </ligand>
</feature>
<keyword evidence="4 13" id="KW-0963">Cytoplasm</keyword>
<feature type="binding site" evidence="13">
    <location>
        <position position="150"/>
    </location>
    <ligand>
        <name>substrate</name>
    </ligand>
</feature>
<keyword evidence="8 13" id="KW-0418">Kinase</keyword>
<keyword evidence="5 13" id="KW-0808">Transferase</keyword>
<feature type="binding site" evidence="13">
    <location>
        <begin position="49"/>
        <end position="53"/>
    </location>
    <ligand>
        <name>substrate</name>
    </ligand>
</feature>
<evidence type="ECO:0000256" key="10">
    <source>
        <dbReference type="ARBA" id="ARBA00022842"/>
    </source>
</evidence>
<dbReference type="HAMAP" id="MF_01987">
    <property type="entry name" value="Ribokinase"/>
    <property type="match status" value="1"/>
</dbReference>
<keyword evidence="6 13" id="KW-0479">Metal-binding</keyword>
<keyword evidence="11 13" id="KW-0630">Potassium</keyword>
<gene>
    <name evidence="13 15" type="primary">rbsK</name>
    <name evidence="15" type="ORF">GTP90_16065</name>
</gene>
<evidence type="ECO:0000256" key="1">
    <source>
        <dbReference type="ARBA" id="ARBA00005380"/>
    </source>
</evidence>
<dbReference type="PANTHER" id="PTHR10584:SF166">
    <property type="entry name" value="RIBOKINASE"/>
    <property type="match status" value="1"/>
</dbReference>
<evidence type="ECO:0000256" key="12">
    <source>
        <dbReference type="ARBA" id="ARBA00023277"/>
    </source>
</evidence>
<organism evidence="15 16">
    <name type="scientific">Duganella vulcania</name>
    <dbReference type="NCBI Taxonomy" id="2692166"/>
    <lineage>
        <taxon>Bacteria</taxon>
        <taxon>Pseudomonadati</taxon>
        <taxon>Pseudomonadota</taxon>
        <taxon>Betaproteobacteria</taxon>
        <taxon>Burkholderiales</taxon>
        <taxon>Oxalobacteraceae</taxon>
        <taxon>Telluria group</taxon>
        <taxon>Duganella</taxon>
    </lineage>
</organism>
<dbReference type="GO" id="GO:0005524">
    <property type="term" value="F:ATP binding"/>
    <property type="evidence" value="ECO:0007669"/>
    <property type="project" value="UniProtKB-UniRule"/>
</dbReference>
<evidence type="ECO:0000256" key="5">
    <source>
        <dbReference type="ARBA" id="ARBA00022679"/>
    </source>
</evidence>
<evidence type="ECO:0000256" key="8">
    <source>
        <dbReference type="ARBA" id="ARBA00022777"/>
    </source>
</evidence>
<feature type="binding site" evidence="13">
    <location>
        <begin position="21"/>
        <end position="23"/>
    </location>
    <ligand>
        <name>substrate</name>
    </ligand>
</feature>
<dbReference type="GO" id="GO:0046872">
    <property type="term" value="F:metal ion binding"/>
    <property type="evidence" value="ECO:0007669"/>
    <property type="project" value="UniProtKB-KW"/>
</dbReference>
<comment type="activity regulation">
    <text evidence="13">Activated by a monovalent cation that binds near, but not in, the active site. The most likely occupant of the site in vivo is potassium. Ion binding induces a conformational change that may alter substrate affinity.</text>
</comment>
<sequence>MNKVAPAVVAGKPVVVVGSLNMDLVFRMPRMPEAGETLQGHGYTTSPGGKGANQAVACARLGCQVALVGQAGRDGYGDTLCAALAANGVDIGHVRRTDAAATGVAVILVEEQGQNRIVLAAGANGMLGPDDIDAARDAIAGAALLIVQLEVPLEAVLRAMRLAAAAGVPVLLNPAPAQALPDRFWPLIDILVPNESEAALLTGIAVTDVASACLAAEQLRARGARRVLITLSDKGVVLLDELGPRHLHARAVSAVDTTAAGDTFIGALATALCEGLTLDEAAAFGQNASALCVMRAGAQPSIPYRHELAP</sequence>
<name>A0A845GPP0_9BURK</name>
<comment type="similarity">
    <text evidence="13">Belongs to the carbohydrate kinase PfkB family. Ribokinase subfamily.</text>
</comment>
<dbReference type="PANTHER" id="PTHR10584">
    <property type="entry name" value="SUGAR KINASE"/>
    <property type="match status" value="1"/>
</dbReference>
<comment type="function">
    <text evidence="13">Catalyzes the phosphorylation of ribose at O-5 in a reaction requiring ATP and magnesium. The resulting D-ribose-5-phosphate can then be used either for sythesis of nucleotides, histidine, and tryptophan, or as a component of the pentose phosphate pathway.</text>
</comment>
<keyword evidence="12 13" id="KW-0119">Carbohydrate metabolism</keyword>
<evidence type="ECO:0000256" key="2">
    <source>
        <dbReference type="ARBA" id="ARBA00012035"/>
    </source>
</evidence>
<feature type="binding site" evidence="13">
    <location>
        <position position="292"/>
    </location>
    <ligand>
        <name>K(+)</name>
        <dbReference type="ChEBI" id="CHEBI:29103"/>
    </ligand>
</feature>
<feature type="binding site" evidence="13">
    <location>
        <position position="295"/>
    </location>
    <ligand>
        <name>K(+)</name>
        <dbReference type="ChEBI" id="CHEBI:29103"/>
    </ligand>
</feature>
<feature type="binding site" evidence="13">
    <location>
        <position position="301"/>
    </location>
    <ligand>
        <name>K(+)</name>
        <dbReference type="ChEBI" id="CHEBI:29103"/>
    </ligand>
</feature>
<dbReference type="SUPFAM" id="SSF53613">
    <property type="entry name" value="Ribokinase-like"/>
    <property type="match status" value="1"/>
</dbReference>
<evidence type="ECO:0000256" key="13">
    <source>
        <dbReference type="HAMAP-Rule" id="MF_01987"/>
    </source>
</evidence>
<evidence type="ECO:0000313" key="15">
    <source>
        <dbReference type="EMBL" id="MYM95382.1"/>
    </source>
</evidence>
<dbReference type="Gene3D" id="3.40.1190.20">
    <property type="match status" value="1"/>
</dbReference>
<keyword evidence="7 13" id="KW-0547">Nucleotide-binding</keyword>
<reference evidence="15" key="1">
    <citation type="submission" date="2019-12" db="EMBL/GenBank/DDBJ databases">
        <title>Novel species isolated from a subtropical stream in China.</title>
        <authorList>
            <person name="Lu H."/>
        </authorList>
    </citation>
    <scope>NUCLEOTIDE SEQUENCE [LARGE SCALE GENOMIC DNA]</scope>
    <source>
        <strain evidence="15">FT81W</strain>
    </source>
</reference>
<dbReference type="PROSITE" id="PS00583">
    <property type="entry name" value="PFKB_KINASES_1"/>
    <property type="match status" value="1"/>
</dbReference>
<dbReference type="EMBL" id="WWCX01000025">
    <property type="protein sequence ID" value="MYM95382.1"/>
    <property type="molecule type" value="Genomic_DNA"/>
</dbReference>
<feature type="binding site" evidence="13">
    <location>
        <position position="297"/>
    </location>
    <ligand>
        <name>K(+)</name>
        <dbReference type="ChEBI" id="CHEBI:29103"/>
    </ligand>
</feature>
<feature type="binding site" evidence="13">
    <location>
        <position position="258"/>
    </location>
    <ligand>
        <name>K(+)</name>
        <dbReference type="ChEBI" id="CHEBI:29103"/>
    </ligand>
</feature>
<accession>A0A845GPP0</accession>
<comment type="pathway">
    <text evidence="13">Carbohydrate metabolism; D-ribose degradation; D-ribose 5-phosphate from beta-D-ribopyranose: step 2/2.</text>
</comment>
<dbReference type="InterPro" id="IPR002173">
    <property type="entry name" value="Carboh/pur_kinase_PfkB_CS"/>
</dbReference>
<comment type="cofactor">
    <cofactor evidence="13">
        <name>Mg(2+)</name>
        <dbReference type="ChEBI" id="CHEBI:18420"/>
    </cofactor>
    <text evidence="13">Requires a divalent cation, most likely magnesium in vivo, as an electrophilic catalyst to aid phosphoryl group transfer. It is the chelate of the metal and the nucleotide that is the actual substrate.</text>
</comment>
<comment type="subunit">
    <text evidence="13">Homodimer.</text>
</comment>
<dbReference type="FunFam" id="3.40.1190.20:FF:000012">
    <property type="entry name" value="Ribokinase"/>
    <property type="match status" value="1"/>
</dbReference>
<proteinExistence type="inferred from homology"/>
<comment type="subcellular location">
    <subcellularLocation>
        <location evidence="13">Cytoplasm</location>
    </subcellularLocation>
</comment>